<feature type="transmembrane region" description="Helical" evidence="1">
    <location>
        <begin position="283"/>
        <end position="303"/>
    </location>
</feature>
<dbReference type="RefSeq" id="WP_143939300.1">
    <property type="nucleotide sequence ID" value="NZ_VKKG01000007.1"/>
</dbReference>
<feature type="transmembrane region" description="Helical" evidence="1">
    <location>
        <begin position="240"/>
        <end position="259"/>
    </location>
</feature>
<feature type="transmembrane region" description="Helical" evidence="1">
    <location>
        <begin position="78"/>
        <end position="104"/>
    </location>
</feature>
<reference evidence="2 3" key="1">
    <citation type="submission" date="2019-07" db="EMBL/GenBank/DDBJ databases">
        <authorList>
            <person name="Zhou L.-Y."/>
        </authorList>
    </citation>
    <scope>NUCLEOTIDE SEQUENCE [LARGE SCALE GENOMIC DNA]</scope>
    <source>
        <strain evidence="2 3">YIM 101269</strain>
    </source>
</reference>
<sequence length="379" mass="42046">MTVVLLALILSITAISLGIAFSGRRDQFVSALFIGILILLFAGNMTNPDYAGYQYQYELQANSFQLGDSYFEPGFRNLMLMAVHLGLTYAQFVTAVAIIGILLIHRTLARMPGAANYVYPLYLLFPFFLDVIQVRNFLVVALLVYATGLIVTMKGRKAVLVFGALIIVAGSMHALAFLYAPLVLLRRRLDKALGKWPLVIGVVGLLIAVLLPSLTNLLIELTSGVGNLDRLAIYLSTRARIGFLLPVGFDAWAIWNLWIAKKAVVEVNSTPFERISQAQADKWVTFTLNAALLCFIAIPLYVYSSNFTRIPRNLHILYYGAYFLGHRALSGQRERQLGFFRSVLIYTIARGVAYIWWPIGDSPGGEVLFNNIALTLIPG</sequence>
<evidence type="ECO:0000313" key="3">
    <source>
        <dbReference type="Proteomes" id="UP000317638"/>
    </source>
</evidence>
<evidence type="ECO:0000313" key="2">
    <source>
        <dbReference type="EMBL" id="TRY16686.1"/>
    </source>
</evidence>
<accession>A0A553JW68</accession>
<name>A0A553JW68_9ACTN</name>
<keyword evidence="1" id="KW-1133">Transmembrane helix</keyword>
<dbReference type="OrthoDB" id="2989568at2"/>
<feature type="transmembrane region" description="Helical" evidence="1">
    <location>
        <begin position="158"/>
        <end position="184"/>
    </location>
</feature>
<dbReference type="Proteomes" id="UP000317638">
    <property type="component" value="Unassembled WGS sequence"/>
</dbReference>
<feature type="transmembrane region" description="Helical" evidence="1">
    <location>
        <begin position="337"/>
        <end position="357"/>
    </location>
</feature>
<feature type="transmembrane region" description="Helical" evidence="1">
    <location>
        <begin position="28"/>
        <end position="46"/>
    </location>
</feature>
<protein>
    <recommendedName>
        <fullName evidence="4">EpsG family protein</fullName>
    </recommendedName>
</protein>
<feature type="transmembrane region" description="Helical" evidence="1">
    <location>
        <begin position="196"/>
        <end position="219"/>
    </location>
</feature>
<dbReference type="EMBL" id="VKKG01000007">
    <property type="protein sequence ID" value="TRY16686.1"/>
    <property type="molecule type" value="Genomic_DNA"/>
</dbReference>
<evidence type="ECO:0008006" key="4">
    <source>
        <dbReference type="Google" id="ProtNLM"/>
    </source>
</evidence>
<organism evidence="2 3">
    <name type="scientific">Tessaracoccus rhinocerotis</name>
    <dbReference type="NCBI Taxonomy" id="1689449"/>
    <lineage>
        <taxon>Bacteria</taxon>
        <taxon>Bacillati</taxon>
        <taxon>Actinomycetota</taxon>
        <taxon>Actinomycetes</taxon>
        <taxon>Propionibacteriales</taxon>
        <taxon>Propionibacteriaceae</taxon>
        <taxon>Tessaracoccus</taxon>
    </lineage>
</organism>
<proteinExistence type="predicted"/>
<dbReference type="AlphaFoldDB" id="A0A553JW68"/>
<keyword evidence="1" id="KW-0812">Transmembrane</keyword>
<keyword evidence="3" id="KW-1185">Reference proteome</keyword>
<keyword evidence="1" id="KW-0472">Membrane</keyword>
<evidence type="ECO:0000256" key="1">
    <source>
        <dbReference type="SAM" id="Phobius"/>
    </source>
</evidence>
<comment type="caution">
    <text evidence="2">The sequence shown here is derived from an EMBL/GenBank/DDBJ whole genome shotgun (WGS) entry which is preliminary data.</text>
</comment>
<gene>
    <name evidence="2" type="ORF">FOJ82_14930</name>
</gene>
<dbReference type="InterPro" id="IPR049458">
    <property type="entry name" value="EpsG-like"/>
</dbReference>
<dbReference type="Pfam" id="PF14897">
    <property type="entry name" value="EpsG"/>
    <property type="match status" value="1"/>
</dbReference>